<organism evidence="13 14">
    <name type="scientific">Ectopseudomonas oleovorans</name>
    <name type="common">Pseudomonas oleovorans</name>
    <dbReference type="NCBI Taxonomy" id="301"/>
    <lineage>
        <taxon>Bacteria</taxon>
        <taxon>Pseudomonadati</taxon>
        <taxon>Pseudomonadota</taxon>
        <taxon>Gammaproteobacteria</taxon>
        <taxon>Pseudomonadales</taxon>
        <taxon>Pseudomonadaceae</taxon>
        <taxon>Ectopseudomonas</taxon>
    </lineage>
</organism>
<feature type="transmembrane region" description="Helical" evidence="11">
    <location>
        <begin position="12"/>
        <end position="32"/>
    </location>
</feature>
<dbReference type="AlphaFoldDB" id="A0AB35L173"/>
<comment type="similarity">
    <text evidence="9">Belongs to the GSP H family.</text>
</comment>
<dbReference type="Proteomes" id="UP001159292">
    <property type="component" value="Unassembled WGS sequence"/>
</dbReference>
<evidence type="ECO:0000256" key="4">
    <source>
        <dbReference type="ARBA" id="ARBA00022481"/>
    </source>
</evidence>
<accession>A0AB35L173</accession>
<name>A0AB35L173_ECTOL</name>
<dbReference type="InterPro" id="IPR022346">
    <property type="entry name" value="T2SS_GspH"/>
</dbReference>
<evidence type="ECO:0000256" key="2">
    <source>
        <dbReference type="ARBA" id="ARBA00021549"/>
    </source>
</evidence>
<dbReference type="InterPro" id="IPR045584">
    <property type="entry name" value="Pilin-like"/>
</dbReference>
<evidence type="ECO:0000256" key="9">
    <source>
        <dbReference type="ARBA" id="ARBA00025772"/>
    </source>
</evidence>
<evidence type="ECO:0000256" key="1">
    <source>
        <dbReference type="ARBA" id="ARBA00004377"/>
    </source>
</evidence>
<dbReference type="Gene3D" id="3.55.40.10">
    <property type="entry name" value="minor pseudopilin epsh domain"/>
    <property type="match status" value="1"/>
</dbReference>
<evidence type="ECO:0000256" key="7">
    <source>
        <dbReference type="ARBA" id="ARBA00022989"/>
    </source>
</evidence>
<comment type="subcellular location">
    <subcellularLocation>
        <location evidence="1">Cell inner membrane</location>
        <topology evidence="1">Single-pass membrane protein</topology>
    </subcellularLocation>
</comment>
<keyword evidence="7 11" id="KW-1133">Transmembrane helix</keyword>
<evidence type="ECO:0000313" key="14">
    <source>
        <dbReference type="Proteomes" id="UP001159292"/>
    </source>
</evidence>
<keyword evidence="8 11" id="KW-0472">Membrane</keyword>
<comment type="caution">
    <text evidence="13">The sequence shown here is derived from an EMBL/GenBank/DDBJ whole genome shotgun (WGS) entry which is preliminary data.</text>
</comment>
<feature type="domain" description="General secretion pathway GspH" evidence="12">
    <location>
        <begin position="47"/>
        <end position="150"/>
    </location>
</feature>
<evidence type="ECO:0000256" key="6">
    <source>
        <dbReference type="ARBA" id="ARBA00022692"/>
    </source>
</evidence>
<keyword evidence="6 11" id="KW-0812">Transmembrane</keyword>
<keyword evidence="5" id="KW-0997">Cell inner membrane</keyword>
<dbReference type="GO" id="GO:0015627">
    <property type="term" value="C:type II protein secretion system complex"/>
    <property type="evidence" value="ECO:0007669"/>
    <property type="project" value="InterPro"/>
</dbReference>
<gene>
    <name evidence="13" type="ORF">N7671_16560</name>
</gene>
<sequence length="163" mass="17612">MNRDQQKAVGVVELLFVVAMLGILVSIAIPAFGRFQEAKRHEATRDLLASHIQKTRTNAVTLGRPHKLCGSSDGATCDGDWGSYWLITTTGDEPTILSQQVAPTGSICRIGFGSDSISFHPNGTSWISNGTIFICNSNGPHQLLTLNRQGRLKLSTSHTSQCC</sequence>
<evidence type="ECO:0000259" key="12">
    <source>
        <dbReference type="Pfam" id="PF12019"/>
    </source>
</evidence>
<dbReference type="GO" id="GO:0015628">
    <property type="term" value="P:protein secretion by the type II secretion system"/>
    <property type="evidence" value="ECO:0007669"/>
    <property type="project" value="InterPro"/>
</dbReference>
<keyword evidence="3" id="KW-1003">Cell membrane</keyword>
<dbReference type="Pfam" id="PF12019">
    <property type="entry name" value="GspH"/>
    <property type="match status" value="1"/>
</dbReference>
<evidence type="ECO:0000256" key="3">
    <source>
        <dbReference type="ARBA" id="ARBA00022475"/>
    </source>
</evidence>
<dbReference type="GO" id="GO:0005886">
    <property type="term" value="C:plasma membrane"/>
    <property type="evidence" value="ECO:0007669"/>
    <property type="project" value="UniProtKB-SubCell"/>
</dbReference>
<evidence type="ECO:0000256" key="11">
    <source>
        <dbReference type="SAM" id="Phobius"/>
    </source>
</evidence>
<evidence type="ECO:0000256" key="10">
    <source>
        <dbReference type="ARBA" id="ARBA00030775"/>
    </source>
</evidence>
<dbReference type="RefSeq" id="WP_280087390.1">
    <property type="nucleotide sequence ID" value="NZ_JAOEET010000048.1"/>
</dbReference>
<keyword evidence="4" id="KW-0488">Methylation</keyword>
<evidence type="ECO:0000256" key="5">
    <source>
        <dbReference type="ARBA" id="ARBA00022519"/>
    </source>
</evidence>
<reference evidence="13" key="1">
    <citation type="submission" date="2022-09" db="EMBL/GenBank/DDBJ databases">
        <title>Intensive care unit water sources are persistently colonized with multi-drug resistant bacteria and are the site of extensive horizontal gene transfer of antibiotic resistance genes.</title>
        <authorList>
            <person name="Diorio-Toth L."/>
        </authorList>
    </citation>
    <scope>NUCLEOTIDE SEQUENCE</scope>
    <source>
        <strain evidence="13">GD04000</strain>
    </source>
</reference>
<proteinExistence type="inferred from homology"/>
<evidence type="ECO:0000256" key="8">
    <source>
        <dbReference type="ARBA" id="ARBA00023136"/>
    </source>
</evidence>
<evidence type="ECO:0000313" key="13">
    <source>
        <dbReference type="EMBL" id="MDH0568794.1"/>
    </source>
</evidence>
<dbReference type="EMBL" id="JAOEET010000048">
    <property type="protein sequence ID" value="MDH0568794.1"/>
    <property type="molecule type" value="Genomic_DNA"/>
</dbReference>
<protein>
    <recommendedName>
        <fullName evidence="2">Type II secretion system protein H</fullName>
    </recommendedName>
    <alternativeName>
        <fullName evidence="10">General secretion pathway protein H</fullName>
    </alternativeName>
</protein>
<dbReference type="SUPFAM" id="SSF54523">
    <property type="entry name" value="Pili subunits"/>
    <property type="match status" value="1"/>
</dbReference>